<evidence type="ECO:0000313" key="7">
    <source>
        <dbReference type="EMBL" id="KAJ5210189.1"/>
    </source>
</evidence>
<reference evidence="7" key="1">
    <citation type="submission" date="2022-11" db="EMBL/GenBank/DDBJ databases">
        <authorList>
            <person name="Petersen C."/>
        </authorList>
    </citation>
    <scope>NUCLEOTIDE SEQUENCE</scope>
    <source>
        <strain evidence="7">IBT 16849</strain>
    </source>
</reference>
<keyword evidence="3" id="KW-0053">Apoptosis</keyword>
<dbReference type="GO" id="GO:0006508">
    <property type="term" value="P:proteolysis"/>
    <property type="evidence" value="ECO:0007669"/>
    <property type="project" value="UniProtKB-KW"/>
</dbReference>
<keyword evidence="5" id="KW-0865">Zymogen</keyword>
<keyword evidence="2" id="KW-0645">Protease</keyword>
<dbReference type="AlphaFoldDB" id="A0A9W9MZQ6"/>
<gene>
    <name evidence="7" type="ORF">N7472_000328</name>
</gene>
<dbReference type="PANTHER" id="PTHR48104">
    <property type="entry name" value="METACASPASE-4"/>
    <property type="match status" value="1"/>
</dbReference>
<evidence type="ECO:0000256" key="3">
    <source>
        <dbReference type="ARBA" id="ARBA00022703"/>
    </source>
</evidence>
<dbReference type="OrthoDB" id="3223806at2759"/>
<dbReference type="Pfam" id="PF00656">
    <property type="entry name" value="Peptidase_C14"/>
    <property type="match status" value="1"/>
</dbReference>
<dbReference type="GO" id="GO:0004197">
    <property type="term" value="F:cysteine-type endopeptidase activity"/>
    <property type="evidence" value="ECO:0007669"/>
    <property type="project" value="InterPro"/>
</dbReference>
<organism evidence="7 8">
    <name type="scientific">Penicillium cf. griseofulvum</name>
    <dbReference type="NCBI Taxonomy" id="2972120"/>
    <lineage>
        <taxon>Eukaryota</taxon>
        <taxon>Fungi</taxon>
        <taxon>Dikarya</taxon>
        <taxon>Ascomycota</taxon>
        <taxon>Pezizomycotina</taxon>
        <taxon>Eurotiomycetes</taxon>
        <taxon>Eurotiomycetidae</taxon>
        <taxon>Eurotiales</taxon>
        <taxon>Aspergillaceae</taxon>
        <taxon>Penicillium</taxon>
    </lineage>
</organism>
<name>A0A9W9MZQ6_9EURO</name>
<evidence type="ECO:0000259" key="6">
    <source>
        <dbReference type="Pfam" id="PF00656"/>
    </source>
</evidence>
<dbReference type="InterPro" id="IPR029030">
    <property type="entry name" value="Caspase-like_dom_sf"/>
</dbReference>
<keyword evidence="4" id="KW-0788">Thiol protease</keyword>
<comment type="caution">
    <text evidence="7">The sequence shown here is derived from an EMBL/GenBank/DDBJ whole genome shotgun (WGS) entry which is preliminary data.</text>
</comment>
<evidence type="ECO:0000256" key="1">
    <source>
        <dbReference type="ARBA" id="ARBA00009005"/>
    </source>
</evidence>
<evidence type="ECO:0000256" key="5">
    <source>
        <dbReference type="ARBA" id="ARBA00023145"/>
    </source>
</evidence>
<dbReference type="GO" id="GO:0006915">
    <property type="term" value="P:apoptotic process"/>
    <property type="evidence" value="ECO:0007669"/>
    <property type="project" value="UniProtKB-KW"/>
</dbReference>
<keyword evidence="8" id="KW-1185">Reference proteome</keyword>
<dbReference type="Proteomes" id="UP001150879">
    <property type="component" value="Unassembled WGS sequence"/>
</dbReference>
<accession>A0A9W9MZQ6</accession>
<protein>
    <submittedName>
        <fullName evidence="7">Peptidase C14 caspase catalytic</fullName>
    </submittedName>
</protein>
<dbReference type="PANTHER" id="PTHR48104:SF30">
    <property type="entry name" value="METACASPASE-1"/>
    <property type="match status" value="1"/>
</dbReference>
<proteinExistence type="inferred from homology"/>
<dbReference type="EMBL" id="JAPQKP010000001">
    <property type="protein sequence ID" value="KAJ5210189.1"/>
    <property type="molecule type" value="Genomic_DNA"/>
</dbReference>
<evidence type="ECO:0000313" key="8">
    <source>
        <dbReference type="Proteomes" id="UP001150879"/>
    </source>
</evidence>
<sequence length="636" mass="70800">MPPTKHALLIASPYGDLEGPENDVEMISKVLQKREFQVYQCCGSAATRDGIRSAWQDLISQITADDTVVIYYSGHGGEALSVKSADQDSGQPRRLQFIVPMDFQEVPGEFHGISEEELSQWLLDTTDKTQNVTVILDCCHSGRMVRDSRYVKNARRRNLPTTIYHDIARHIQSLQDKGLLRERTQMGDNPHAVRIAAAAPWESAYEYENDSGMQLGALTEALIRVIEEADDDHISWRTVMLRVQELVNMSFPQQHPRVEGPHSRFLFSLDGRNSTSLLIKQEDDNIAIIKAGRVAGVRKKNAYAVMPPGSECVNPQTQIATAIVTDASGFDAVATLTWRNGMSQLPDGGALAFLVEEALYKWPVSFTADVSALQKQVEQSRLIRCSYDGEKNPLVEIRQQGGKLTVTNKDGVDIFSQRFYGKEPTPSTYKAAVDIADRVARAQHFLVQTCDSPEEHLQHDLEIVLGLVDDGRHGRTINPTGEDSITENSNIFMSLKNHDDHNSVFVSVFEVEANGQINAVTENPDGVDLPPGWCHTIGSTKTKLEGLKVKWPLNISKRQPVVDTLVVVISSRPVNLQFLISSEIAARRAIINHSSLESRLLRFAQGADRLIVTEKSISNIRYDIVQLPFLLKPLSS</sequence>
<dbReference type="InterPro" id="IPR011600">
    <property type="entry name" value="Pept_C14_caspase"/>
</dbReference>
<dbReference type="GO" id="GO:0005737">
    <property type="term" value="C:cytoplasm"/>
    <property type="evidence" value="ECO:0007669"/>
    <property type="project" value="TreeGrafter"/>
</dbReference>
<dbReference type="Gene3D" id="3.40.50.1460">
    <property type="match status" value="1"/>
</dbReference>
<evidence type="ECO:0000256" key="2">
    <source>
        <dbReference type="ARBA" id="ARBA00022670"/>
    </source>
</evidence>
<keyword evidence="4" id="KW-0378">Hydrolase</keyword>
<feature type="domain" description="Peptidase C14 caspase" evidence="6">
    <location>
        <begin position="5"/>
        <end position="258"/>
    </location>
</feature>
<comment type="similarity">
    <text evidence="1">Belongs to the peptidase C14B family.</text>
</comment>
<evidence type="ECO:0000256" key="4">
    <source>
        <dbReference type="ARBA" id="ARBA00022807"/>
    </source>
</evidence>
<dbReference type="SUPFAM" id="SSF52129">
    <property type="entry name" value="Caspase-like"/>
    <property type="match status" value="1"/>
</dbReference>
<dbReference type="InterPro" id="IPR050452">
    <property type="entry name" value="Metacaspase"/>
</dbReference>
<reference evidence="7" key="2">
    <citation type="journal article" date="2023" name="IMA Fungus">
        <title>Comparative genomic study of the Penicillium genus elucidates a diverse pangenome and 15 lateral gene transfer events.</title>
        <authorList>
            <person name="Petersen C."/>
            <person name="Sorensen T."/>
            <person name="Nielsen M.R."/>
            <person name="Sondergaard T.E."/>
            <person name="Sorensen J.L."/>
            <person name="Fitzpatrick D.A."/>
            <person name="Frisvad J.C."/>
            <person name="Nielsen K.L."/>
        </authorList>
    </citation>
    <scope>NUCLEOTIDE SEQUENCE</scope>
    <source>
        <strain evidence="7">IBT 16849</strain>
    </source>
</reference>